<dbReference type="Proteomes" id="UP001412067">
    <property type="component" value="Unassembled WGS sequence"/>
</dbReference>
<protein>
    <recommendedName>
        <fullName evidence="3">Ribosomal protein S14</fullName>
    </recommendedName>
</protein>
<reference evidence="1 2" key="1">
    <citation type="journal article" date="2022" name="Nat. Plants">
        <title>Genomes of leafy and leafless Platanthera orchids illuminate the evolution of mycoheterotrophy.</title>
        <authorList>
            <person name="Li M.H."/>
            <person name="Liu K.W."/>
            <person name="Li Z."/>
            <person name="Lu H.C."/>
            <person name="Ye Q.L."/>
            <person name="Zhang D."/>
            <person name="Wang J.Y."/>
            <person name="Li Y.F."/>
            <person name="Zhong Z.M."/>
            <person name="Liu X."/>
            <person name="Yu X."/>
            <person name="Liu D.K."/>
            <person name="Tu X.D."/>
            <person name="Liu B."/>
            <person name="Hao Y."/>
            <person name="Liao X.Y."/>
            <person name="Jiang Y.T."/>
            <person name="Sun W.H."/>
            <person name="Chen J."/>
            <person name="Chen Y.Q."/>
            <person name="Ai Y."/>
            <person name="Zhai J.W."/>
            <person name="Wu S.S."/>
            <person name="Zhou Z."/>
            <person name="Hsiao Y.Y."/>
            <person name="Wu W.L."/>
            <person name="Chen Y.Y."/>
            <person name="Lin Y.F."/>
            <person name="Hsu J.L."/>
            <person name="Li C.Y."/>
            <person name="Wang Z.W."/>
            <person name="Zhao X."/>
            <person name="Zhong W.Y."/>
            <person name="Ma X.K."/>
            <person name="Ma L."/>
            <person name="Huang J."/>
            <person name="Chen G.Z."/>
            <person name="Huang M.Z."/>
            <person name="Huang L."/>
            <person name="Peng D.H."/>
            <person name="Luo Y.B."/>
            <person name="Zou S.Q."/>
            <person name="Chen S.P."/>
            <person name="Lan S."/>
            <person name="Tsai W.C."/>
            <person name="Van de Peer Y."/>
            <person name="Liu Z.J."/>
        </authorList>
    </citation>
    <scope>NUCLEOTIDE SEQUENCE [LARGE SCALE GENOMIC DNA]</scope>
    <source>
        <strain evidence="1">Lor288</strain>
    </source>
</reference>
<evidence type="ECO:0000313" key="2">
    <source>
        <dbReference type="Proteomes" id="UP001412067"/>
    </source>
</evidence>
<dbReference type="PANTHER" id="PTHR35687">
    <property type="entry name" value="OS07G0516700 PROTEIN"/>
    <property type="match status" value="1"/>
</dbReference>
<evidence type="ECO:0008006" key="3">
    <source>
        <dbReference type="Google" id="ProtNLM"/>
    </source>
</evidence>
<name>A0ABR2MB41_9ASPA</name>
<proteinExistence type="predicted"/>
<accession>A0ABR2MB41</accession>
<organism evidence="1 2">
    <name type="scientific">Platanthera guangdongensis</name>
    <dbReference type="NCBI Taxonomy" id="2320717"/>
    <lineage>
        <taxon>Eukaryota</taxon>
        <taxon>Viridiplantae</taxon>
        <taxon>Streptophyta</taxon>
        <taxon>Embryophyta</taxon>
        <taxon>Tracheophyta</taxon>
        <taxon>Spermatophyta</taxon>
        <taxon>Magnoliopsida</taxon>
        <taxon>Liliopsida</taxon>
        <taxon>Asparagales</taxon>
        <taxon>Orchidaceae</taxon>
        <taxon>Orchidoideae</taxon>
        <taxon>Orchideae</taxon>
        <taxon>Orchidinae</taxon>
        <taxon>Platanthera</taxon>
    </lineage>
</organism>
<dbReference type="PANTHER" id="PTHR35687:SF1">
    <property type="entry name" value="OS07G0516700 PROTEIN"/>
    <property type="match status" value="1"/>
</dbReference>
<comment type="caution">
    <text evidence="1">The sequence shown here is derived from an EMBL/GenBank/DDBJ whole genome shotgun (WGS) entry which is preliminary data.</text>
</comment>
<evidence type="ECO:0000313" key="1">
    <source>
        <dbReference type="EMBL" id="KAK8961318.1"/>
    </source>
</evidence>
<keyword evidence="2" id="KW-1185">Reference proteome</keyword>
<sequence>MRMKYVEIEKEDLEEKRSRRARFLIYRTLEQADSTTSHQSSGGKNRGFWSRKPKFYVRLRKKLSCFFLPSRRRSCSGIIVNQISYIKRVLRIVPA</sequence>
<dbReference type="EMBL" id="JBBWWR010000009">
    <property type="protein sequence ID" value="KAK8961318.1"/>
    <property type="molecule type" value="Genomic_DNA"/>
</dbReference>
<gene>
    <name evidence="1" type="ORF">KSP40_PGU007991</name>
</gene>